<dbReference type="SUPFAM" id="SSF46548">
    <property type="entry name" value="alpha-helical ferredoxin"/>
    <property type="match status" value="1"/>
</dbReference>
<feature type="non-terminal residue" evidence="2">
    <location>
        <position position="1"/>
    </location>
</feature>
<name>X1SIV4_9ZZZZ</name>
<dbReference type="InterPro" id="IPR017896">
    <property type="entry name" value="4Fe4S_Fe-S-bd"/>
</dbReference>
<feature type="non-terminal residue" evidence="2">
    <location>
        <position position="272"/>
    </location>
</feature>
<feature type="domain" description="4Fe-4S ferredoxin-type" evidence="1">
    <location>
        <begin position="241"/>
        <end position="270"/>
    </location>
</feature>
<protein>
    <recommendedName>
        <fullName evidence="1">4Fe-4S ferredoxin-type domain-containing protein</fullName>
    </recommendedName>
</protein>
<sequence>SSAEELGELDFSPLGVENLCTYITDTVRKRRAGRRDPEEQYKPTAVVVRGCHSRALNVLLQEKVIPREELFVVGLPCRGVVDPHKAQTLWHARAENRNPRNVVIDDEGLFELRNGQKVRLAEFKEIADERHGHCRTPNPLFHDVLVGEPVAEEPVAAEQQFSDVEEFLQKSPQQRWSFWSEQFSRCIRCYACKNICPACSCQECSLAKDTEQPLVADAKVRKTFWLGKQQDPANNAAYHINRALHLAGRCVSCGECERACLVGIPLLLLYRS</sequence>
<organism evidence="2">
    <name type="scientific">marine sediment metagenome</name>
    <dbReference type="NCBI Taxonomy" id="412755"/>
    <lineage>
        <taxon>unclassified sequences</taxon>
        <taxon>metagenomes</taxon>
        <taxon>ecological metagenomes</taxon>
    </lineage>
</organism>
<dbReference type="Gene3D" id="1.10.1060.10">
    <property type="entry name" value="Alpha-helical ferredoxin"/>
    <property type="match status" value="1"/>
</dbReference>
<dbReference type="InterPro" id="IPR009051">
    <property type="entry name" value="Helical_ferredxn"/>
</dbReference>
<comment type="caution">
    <text evidence="2">The sequence shown here is derived from an EMBL/GenBank/DDBJ whole genome shotgun (WGS) entry which is preliminary data.</text>
</comment>
<dbReference type="GO" id="GO:0051536">
    <property type="term" value="F:iron-sulfur cluster binding"/>
    <property type="evidence" value="ECO:0007669"/>
    <property type="project" value="InterPro"/>
</dbReference>
<dbReference type="AlphaFoldDB" id="X1SIV4"/>
<dbReference type="PROSITE" id="PS51379">
    <property type="entry name" value="4FE4S_FER_2"/>
    <property type="match status" value="1"/>
</dbReference>
<dbReference type="InterPro" id="IPR017900">
    <property type="entry name" value="4Fe4S_Fe_S_CS"/>
</dbReference>
<dbReference type="EMBL" id="BARW01020548">
    <property type="protein sequence ID" value="GAI92898.1"/>
    <property type="molecule type" value="Genomic_DNA"/>
</dbReference>
<reference evidence="2" key="1">
    <citation type="journal article" date="2014" name="Front. Microbiol.">
        <title>High frequency of phylogenetically diverse reductive dehalogenase-homologous genes in deep subseafloor sedimentary metagenomes.</title>
        <authorList>
            <person name="Kawai M."/>
            <person name="Futagami T."/>
            <person name="Toyoda A."/>
            <person name="Takaki Y."/>
            <person name="Nishi S."/>
            <person name="Hori S."/>
            <person name="Arai W."/>
            <person name="Tsubouchi T."/>
            <person name="Morono Y."/>
            <person name="Uchiyama I."/>
            <person name="Ito T."/>
            <person name="Fujiyama A."/>
            <person name="Inagaki F."/>
            <person name="Takami H."/>
        </authorList>
    </citation>
    <scope>NUCLEOTIDE SEQUENCE</scope>
    <source>
        <strain evidence="2">Expedition CK06-06</strain>
    </source>
</reference>
<evidence type="ECO:0000259" key="1">
    <source>
        <dbReference type="PROSITE" id="PS51379"/>
    </source>
</evidence>
<dbReference type="PROSITE" id="PS00198">
    <property type="entry name" value="4FE4S_FER_1"/>
    <property type="match status" value="1"/>
</dbReference>
<accession>X1SIV4</accession>
<gene>
    <name evidence="2" type="ORF">S12H4_34692</name>
</gene>
<evidence type="ECO:0000313" key="2">
    <source>
        <dbReference type="EMBL" id="GAI92898.1"/>
    </source>
</evidence>
<proteinExistence type="predicted"/>